<organism evidence="1 2">
    <name type="scientific">Daphnia magna</name>
    <dbReference type="NCBI Taxonomy" id="35525"/>
    <lineage>
        <taxon>Eukaryota</taxon>
        <taxon>Metazoa</taxon>
        <taxon>Ecdysozoa</taxon>
        <taxon>Arthropoda</taxon>
        <taxon>Crustacea</taxon>
        <taxon>Branchiopoda</taxon>
        <taxon>Diplostraca</taxon>
        <taxon>Cladocera</taxon>
        <taxon>Anomopoda</taxon>
        <taxon>Daphniidae</taxon>
        <taxon>Daphnia</taxon>
    </lineage>
</organism>
<reference evidence="1 2" key="1">
    <citation type="journal article" date="2023" name="Nucleic Acids Res.">
        <title>The hologenome of Daphnia magna reveals possible DNA methylation and microbiome-mediated evolution of the host genome.</title>
        <authorList>
            <person name="Chaturvedi A."/>
            <person name="Li X."/>
            <person name="Dhandapani V."/>
            <person name="Marshall H."/>
            <person name="Kissane S."/>
            <person name="Cuenca-Cambronero M."/>
            <person name="Asole G."/>
            <person name="Calvet F."/>
            <person name="Ruiz-Romero M."/>
            <person name="Marangio P."/>
            <person name="Guigo R."/>
            <person name="Rago D."/>
            <person name="Mirbahai L."/>
            <person name="Eastwood N."/>
            <person name="Colbourne J.K."/>
            <person name="Zhou J."/>
            <person name="Mallon E."/>
            <person name="Orsini L."/>
        </authorList>
    </citation>
    <scope>NUCLEOTIDE SEQUENCE [LARGE SCALE GENOMIC DNA]</scope>
    <source>
        <strain evidence="1">LRV0_1</strain>
    </source>
</reference>
<sequence length="61" mass="6928">MQSGIDLKVEAGTLTEIETKASDKHLVGNEKLFGVRLEWKTNNKKCGRLGEERVQHREGYV</sequence>
<keyword evidence="2" id="KW-1185">Reference proteome</keyword>
<protein>
    <submittedName>
        <fullName evidence="1">Uncharacterized protein</fullName>
    </submittedName>
</protein>
<gene>
    <name evidence="1" type="ORF">OUZ56_013014</name>
</gene>
<evidence type="ECO:0000313" key="2">
    <source>
        <dbReference type="Proteomes" id="UP001234178"/>
    </source>
</evidence>
<evidence type="ECO:0000313" key="1">
    <source>
        <dbReference type="EMBL" id="KAK4007865.1"/>
    </source>
</evidence>
<name>A0ABQ9Z4S3_9CRUS</name>
<dbReference type="EMBL" id="JAOYFB010000002">
    <property type="protein sequence ID" value="KAK4007865.1"/>
    <property type="molecule type" value="Genomic_DNA"/>
</dbReference>
<proteinExistence type="predicted"/>
<accession>A0ABQ9Z4S3</accession>
<dbReference type="Proteomes" id="UP001234178">
    <property type="component" value="Unassembled WGS sequence"/>
</dbReference>
<comment type="caution">
    <text evidence="1">The sequence shown here is derived from an EMBL/GenBank/DDBJ whole genome shotgun (WGS) entry which is preliminary data.</text>
</comment>